<dbReference type="PROSITE" id="PS51450">
    <property type="entry name" value="LRR"/>
    <property type="match status" value="1"/>
</dbReference>
<dbReference type="SUPFAM" id="SSF52058">
    <property type="entry name" value="L domain-like"/>
    <property type="match status" value="1"/>
</dbReference>
<dbReference type="Proteomes" id="UP000038040">
    <property type="component" value="Unplaced"/>
</dbReference>
<evidence type="ECO:0000256" key="3">
    <source>
        <dbReference type="ARBA" id="ARBA00025777"/>
    </source>
</evidence>
<gene>
    <name evidence="5" type="ORF">DME_LOCUS8120</name>
</gene>
<accession>A0A0N4UAP6</accession>
<dbReference type="Pfam" id="PF14580">
    <property type="entry name" value="LRR_9"/>
    <property type="match status" value="1"/>
</dbReference>
<evidence type="ECO:0000313" key="5">
    <source>
        <dbReference type="EMBL" id="VDN58147.1"/>
    </source>
</evidence>
<dbReference type="STRING" id="318479.A0A0N4UAP6"/>
<evidence type="ECO:0000313" key="6">
    <source>
        <dbReference type="Proteomes" id="UP000038040"/>
    </source>
</evidence>
<dbReference type="Gene3D" id="3.80.10.10">
    <property type="entry name" value="Ribonuclease Inhibitor"/>
    <property type="match status" value="1"/>
</dbReference>
<evidence type="ECO:0000313" key="8">
    <source>
        <dbReference type="WBParaSite" id="DME_0000423701-mRNA-1"/>
    </source>
</evidence>
<evidence type="ECO:0000313" key="7">
    <source>
        <dbReference type="Proteomes" id="UP000274756"/>
    </source>
</evidence>
<dbReference type="AlphaFoldDB" id="A0A0N4UAP6"/>
<dbReference type="OrthoDB" id="2160613at2759"/>
<evidence type="ECO:0000256" key="1">
    <source>
        <dbReference type="ARBA" id="ARBA00022614"/>
    </source>
</evidence>
<dbReference type="PANTHER" id="PTHR11375">
    <property type="entry name" value="ACIDIC LEUCINE-RICH NUCLEAR PHOSPHOPROTEIN 32"/>
    <property type="match status" value="1"/>
</dbReference>
<dbReference type="GO" id="GO:0042393">
    <property type="term" value="F:histone binding"/>
    <property type="evidence" value="ECO:0007669"/>
    <property type="project" value="TreeGrafter"/>
</dbReference>
<dbReference type="Proteomes" id="UP000274756">
    <property type="component" value="Unassembled WGS sequence"/>
</dbReference>
<feature type="compositionally biased region" description="Acidic residues" evidence="4">
    <location>
        <begin position="186"/>
        <end position="199"/>
    </location>
</feature>
<evidence type="ECO:0000256" key="4">
    <source>
        <dbReference type="SAM" id="MobiDB-lite"/>
    </source>
</evidence>
<dbReference type="InterPro" id="IPR032675">
    <property type="entry name" value="LRR_dom_sf"/>
</dbReference>
<name>A0A0N4UAP6_DRAME</name>
<dbReference type="PANTHER" id="PTHR11375:SF0">
    <property type="entry name" value="ACIDIC LEUCINE-RICH NUCLEAR PHOSPHOPROTEIN 32 FAMILY MEMBER A"/>
    <property type="match status" value="1"/>
</dbReference>
<proteinExistence type="inferred from homology"/>
<sequence>MEAKIKAELRGRDPSKVKRLRLVSCHSQSIVGITTEFTSLRFLSITYSGLISITGLPRLPWLCRLDLSHNSLGDASLNNLPELCPNLRYISLCDNDIRSMRALIPLSKLKKLETIELMDNEIIKNENFRTKVFELMDRLLVLDGRDSQNREIFLFEDYNKSTTEEEVSETDEEKDDEYSIGLDYLEDESILEDEDESEDYKDNSSVPEVKDKDLRRCTKRKHEDEEREDV</sequence>
<reference evidence="8" key="1">
    <citation type="submission" date="2017-02" db="UniProtKB">
        <authorList>
            <consortium name="WormBaseParasite"/>
        </authorList>
    </citation>
    <scope>IDENTIFICATION</scope>
</reference>
<dbReference type="GO" id="GO:0005634">
    <property type="term" value="C:nucleus"/>
    <property type="evidence" value="ECO:0007669"/>
    <property type="project" value="TreeGrafter"/>
</dbReference>
<comment type="similarity">
    <text evidence="3">Belongs to the ANP32 family.</text>
</comment>
<keyword evidence="2" id="KW-0677">Repeat</keyword>
<dbReference type="WBParaSite" id="DME_0000423701-mRNA-1">
    <property type="protein sequence ID" value="DME_0000423701-mRNA-1"/>
    <property type="gene ID" value="DME_0000423701"/>
</dbReference>
<evidence type="ECO:0000256" key="2">
    <source>
        <dbReference type="ARBA" id="ARBA00022737"/>
    </source>
</evidence>
<dbReference type="EMBL" id="UYYG01001165">
    <property type="protein sequence ID" value="VDN58147.1"/>
    <property type="molecule type" value="Genomic_DNA"/>
</dbReference>
<organism evidence="6 8">
    <name type="scientific">Dracunculus medinensis</name>
    <name type="common">Guinea worm</name>
    <dbReference type="NCBI Taxonomy" id="318479"/>
    <lineage>
        <taxon>Eukaryota</taxon>
        <taxon>Metazoa</taxon>
        <taxon>Ecdysozoa</taxon>
        <taxon>Nematoda</taxon>
        <taxon>Chromadorea</taxon>
        <taxon>Rhabditida</taxon>
        <taxon>Spirurina</taxon>
        <taxon>Dracunculoidea</taxon>
        <taxon>Dracunculidae</taxon>
        <taxon>Dracunculus</taxon>
    </lineage>
</organism>
<dbReference type="InterPro" id="IPR001611">
    <property type="entry name" value="Leu-rich_rpt"/>
</dbReference>
<dbReference type="InterPro" id="IPR045081">
    <property type="entry name" value="AN32"/>
</dbReference>
<feature type="compositionally biased region" description="Basic and acidic residues" evidence="4">
    <location>
        <begin position="208"/>
        <end position="230"/>
    </location>
</feature>
<reference evidence="5 7" key="2">
    <citation type="submission" date="2018-11" db="EMBL/GenBank/DDBJ databases">
        <authorList>
            <consortium name="Pathogen Informatics"/>
        </authorList>
    </citation>
    <scope>NUCLEOTIDE SEQUENCE [LARGE SCALE GENOMIC DNA]</scope>
</reference>
<keyword evidence="7" id="KW-1185">Reference proteome</keyword>
<keyword evidence="1" id="KW-0433">Leucine-rich repeat</keyword>
<feature type="region of interest" description="Disordered" evidence="4">
    <location>
        <begin position="186"/>
        <end position="230"/>
    </location>
</feature>
<protein>
    <submittedName>
        <fullName evidence="8">LRRcap domain-containing protein</fullName>
    </submittedName>
</protein>